<dbReference type="RefSeq" id="WP_128639180.1">
    <property type="nucleotide sequence ID" value="NZ_CP008947.1"/>
</dbReference>
<dbReference type="InterPro" id="IPR009057">
    <property type="entry name" value="Homeodomain-like_sf"/>
</dbReference>
<dbReference type="PANTHER" id="PTHR46796">
    <property type="entry name" value="HTH-TYPE TRANSCRIPTIONAL ACTIVATOR RHAS-RELATED"/>
    <property type="match status" value="1"/>
</dbReference>
<dbReference type="GO" id="GO:0043565">
    <property type="term" value="F:sequence-specific DNA binding"/>
    <property type="evidence" value="ECO:0007669"/>
    <property type="project" value="InterPro"/>
</dbReference>
<dbReference type="InterPro" id="IPR050204">
    <property type="entry name" value="AraC_XylS_family_regulators"/>
</dbReference>
<dbReference type="Proteomes" id="UP000028488">
    <property type="component" value="Chromosome"/>
</dbReference>
<dbReference type="EMBL" id="CP008947">
    <property type="protein sequence ID" value="AII05025.1"/>
    <property type="molecule type" value="Genomic_DNA"/>
</dbReference>
<reference evidence="5 6" key="1">
    <citation type="submission" date="2014-07" db="EMBL/GenBank/DDBJ databases">
        <title>Genome Sequence of Rhodococcus opacus Strain R7, a Biodegrader of Mono- and Polycyclic Aromatic Hydrocarbons.</title>
        <authorList>
            <person name="Di Gennaro P."/>
            <person name="Zampolli J."/>
            <person name="Presti I."/>
            <person name="Cappelletti M."/>
            <person name="D'Ursi P."/>
            <person name="Orro A."/>
            <person name="Mezzelani A."/>
            <person name="Milanesi L."/>
        </authorList>
    </citation>
    <scope>NUCLEOTIDE SEQUENCE [LARGE SCALE GENOMIC DNA]</scope>
    <source>
        <strain evidence="5 6">R7</strain>
    </source>
</reference>
<dbReference type="PROSITE" id="PS01124">
    <property type="entry name" value="HTH_ARAC_FAMILY_2"/>
    <property type="match status" value="1"/>
</dbReference>
<accession>A0A076EFF0</accession>
<dbReference type="InterPro" id="IPR018060">
    <property type="entry name" value="HTH_AraC"/>
</dbReference>
<protein>
    <submittedName>
        <fullName evidence="5">Transcriptional regulator</fullName>
    </submittedName>
</protein>
<dbReference type="SUPFAM" id="SSF46689">
    <property type="entry name" value="Homeodomain-like"/>
    <property type="match status" value="2"/>
</dbReference>
<dbReference type="Gene3D" id="1.10.10.60">
    <property type="entry name" value="Homeodomain-like"/>
    <property type="match status" value="1"/>
</dbReference>
<dbReference type="AlphaFoldDB" id="A0A076EFF0"/>
<keyword evidence="3" id="KW-0804">Transcription</keyword>
<evidence type="ECO:0000313" key="5">
    <source>
        <dbReference type="EMBL" id="AII05025.1"/>
    </source>
</evidence>
<sequence length="284" mass="30717">MSVADSDTAVSSGASRRPAEPLRALVTGYDGYRLAGFEPGIHLGLPSPCLTVIVTIDEPLDIAAQATPEQAPGRFDTLASGIATAPVTIRHDGNQHGVQLALSPLGARSLLGVPTAALGAWVVGLEELLGPDAGELTERLSREPGWDERFAILDEVLTRRAEPAEIDPHLTRAWHLLVADGGIRVGEVAREVGWSRRHLVNKFVAEYGVTPKDVVRLSRFHRSHRMLKGAAGATLADVSVVCGYYDQAHMARDWRDLAGVAPSRWREIDPFSFVQDPYHDDGAE</sequence>
<dbReference type="eggNOG" id="COG2207">
    <property type="taxonomic scope" value="Bacteria"/>
</dbReference>
<evidence type="ECO:0000256" key="3">
    <source>
        <dbReference type="ARBA" id="ARBA00023163"/>
    </source>
</evidence>
<dbReference type="GO" id="GO:0003700">
    <property type="term" value="F:DNA-binding transcription factor activity"/>
    <property type="evidence" value="ECO:0007669"/>
    <property type="project" value="InterPro"/>
</dbReference>
<evidence type="ECO:0000256" key="2">
    <source>
        <dbReference type="ARBA" id="ARBA00023125"/>
    </source>
</evidence>
<gene>
    <name evidence="5" type="ORF">EP51_10550</name>
</gene>
<organism evidence="5 6">
    <name type="scientific">Rhodococcus opacus</name>
    <name type="common">Nocardia opaca</name>
    <dbReference type="NCBI Taxonomy" id="37919"/>
    <lineage>
        <taxon>Bacteria</taxon>
        <taxon>Bacillati</taxon>
        <taxon>Actinomycetota</taxon>
        <taxon>Actinomycetes</taxon>
        <taxon>Mycobacteriales</taxon>
        <taxon>Nocardiaceae</taxon>
        <taxon>Rhodococcus</taxon>
    </lineage>
</organism>
<keyword evidence="2" id="KW-0238">DNA-binding</keyword>
<dbReference type="PANTHER" id="PTHR46796:SF15">
    <property type="entry name" value="BLL1074 PROTEIN"/>
    <property type="match status" value="1"/>
</dbReference>
<keyword evidence="1" id="KW-0805">Transcription regulation</keyword>
<dbReference type="SMART" id="SM00342">
    <property type="entry name" value="HTH_ARAC"/>
    <property type="match status" value="1"/>
</dbReference>
<feature type="domain" description="HTH araC/xylS-type" evidence="4">
    <location>
        <begin position="166"/>
        <end position="268"/>
    </location>
</feature>
<name>A0A076EFF0_RHOOP</name>
<evidence type="ECO:0000256" key="1">
    <source>
        <dbReference type="ARBA" id="ARBA00023015"/>
    </source>
</evidence>
<evidence type="ECO:0000259" key="4">
    <source>
        <dbReference type="PROSITE" id="PS01124"/>
    </source>
</evidence>
<dbReference type="Pfam" id="PF12833">
    <property type="entry name" value="HTH_18"/>
    <property type="match status" value="1"/>
</dbReference>
<proteinExistence type="predicted"/>
<evidence type="ECO:0000313" key="6">
    <source>
        <dbReference type="Proteomes" id="UP000028488"/>
    </source>
</evidence>